<dbReference type="RefSeq" id="WP_248668361.1">
    <property type="nucleotide sequence ID" value="NZ_JALPRX010000078.1"/>
</dbReference>
<evidence type="ECO:0000256" key="2">
    <source>
        <dbReference type="ARBA" id="ARBA00022475"/>
    </source>
</evidence>
<dbReference type="Proteomes" id="UP001139516">
    <property type="component" value="Unassembled WGS sequence"/>
</dbReference>
<evidence type="ECO:0000256" key="4">
    <source>
        <dbReference type="ARBA" id="ARBA00022989"/>
    </source>
</evidence>
<evidence type="ECO:0000256" key="3">
    <source>
        <dbReference type="ARBA" id="ARBA00022692"/>
    </source>
</evidence>
<feature type="transmembrane region" description="Helical" evidence="8">
    <location>
        <begin position="333"/>
        <end position="352"/>
    </location>
</feature>
<name>A0A9X1YAP1_9PROT</name>
<feature type="transmembrane region" description="Helical" evidence="8">
    <location>
        <begin position="487"/>
        <end position="505"/>
    </location>
</feature>
<evidence type="ECO:0000256" key="1">
    <source>
        <dbReference type="ARBA" id="ARBA00004651"/>
    </source>
</evidence>
<feature type="transmembrane region" description="Helical" evidence="8">
    <location>
        <begin position="291"/>
        <end position="313"/>
    </location>
</feature>
<proteinExistence type="predicted"/>
<comment type="caution">
    <text evidence="10">The sequence shown here is derived from an EMBL/GenBank/DDBJ whole genome shotgun (WGS) entry which is preliminary data.</text>
</comment>
<keyword evidence="3 7" id="KW-0812">Transmembrane</keyword>
<feature type="transmembrane region" description="Helical" evidence="8">
    <location>
        <begin position="548"/>
        <end position="568"/>
    </location>
</feature>
<dbReference type="PANTHER" id="PTHR42682:SF4">
    <property type="entry name" value="NADH-UBIQUINONE_PLASTOQUINONE"/>
    <property type="match status" value="1"/>
</dbReference>
<feature type="transmembrane region" description="Helical" evidence="8">
    <location>
        <begin position="29"/>
        <end position="49"/>
    </location>
</feature>
<dbReference type="AlphaFoldDB" id="A0A9X1YAP1"/>
<dbReference type="Pfam" id="PF00361">
    <property type="entry name" value="Proton_antipo_M"/>
    <property type="match status" value="1"/>
</dbReference>
<dbReference type="EMBL" id="JALPRX010000078">
    <property type="protein sequence ID" value="MCK8786247.1"/>
    <property type="molecule type" value="Genomic_DNA"/>
</dbReference>
<evidence type="ECO:0000256" key="7">
    <source>
        <dbReference type="RuleBase" id="RU000320"/>
    </source>
</evidence>
<feature type="transmembrane region" description="Helical" evidence="8">
    <location>
        <begin position="112"/>
        <end position="138"/>
    </location>
</feature>
<feature type="transmembrane region" description="Helical" evidence="8">
    <location>
        <begin position="70"/>
        <end position="92"/>
    </location>
</feature>
<evidence type="ECO:0000256" key="5">
    <source>
        <dbReference type="ARBA" id="ARBA00023002"/>
    </source>
</evidence>
<keyword evidence="11" id="KW-1185">Reference proteome</keyword>
<dbReference type="InterPro" id="IPR001750">
    <property type="entry name" value="ND/Mrp_TM"/>
</dbReference>
<evidence type="ECO:0000313" key="10">
    <source>
        <dbReference type="EMBL" id="MCK8786247.1"/>
    </source>
</evidence>
<keyword evidence="6 8" id="KW-0472">Membrane</keyword>
<feature type="transmembrane region" description="Helical" evidence="8">
    <location>
        <begin position="359"/>
        <end position="379"/>
    </location>
</feature>
<feature type="transmembrane region" description="Helical" evidence="8">
    <location>
        <begin position="399"/>
        <end position="420"/>
    </location>
</feature>
<protein>
    <submittedName>
        <fullName evidence="10">Complex I subunit 5 family protein</fullName>
    </submittedName>
</protein>
<evidence type="ECO:0000313" key="11">
    <source>
        <dbReference type="Proteomes" id="UP001139516"/>
    </source>
</evidence>
<keyword evidence="4 8" id="KW-1133">Transmembrane helix</keyword>
<keyword evidence="2" id="KW-1003">Cell membrane</keyword>
<dbReference type="GO" id="GO:0016491">
    <property type="term" value="F:oxidoreductase activity"/>
    <property type="evidence" value="ECO:0007669"/>
    <property type="project" value="UniProtKB-KW"/>
</dbReference>
<gene>
    <name evidence="10" type="ORF">M0638_17865</name>
</gene>
<accession>A0A9X1YAP1</accession>
<feature type="domain" description="NADH:quinone oxidoreductase/Mrp antiporter transmembrane" evidence="9">
    <location>
        <begin position="117"/>
        <end position="386"/>
    </location>
</feature>
<evidence type="ECO:0000256" key="8">
    <source>
        <dbReference type="SAM" id="Phobius"/>
    </source>
</evidence>
<feature type="transmembrane region" description="Helical" evidence="8">
    <location>
        <begin position="231"/>
        <end position="250"/>
    </location>
</feature>
<evidence type="ECO:0000256" key="6">
    <source>
        <dbReference type="ARBA" id="ARBA00023136"/>
    </source>
</evidence>
<feature type="transmembrane region" description="Helical" evidence="8">
    <location>
        <begin position="457"/>
        <end position="475"/>
    </location>
</feature>
<feature type="transmembrane region" description="Helical" evidence="8">
    <location>
        <begin position="150"/>
        <end position="176"/>
    </location>
</feature>
<evidence type="ECO:0000259" key="9">
    <source>
        <dbReference type="Pfam" id="PF00361"/>
    </source>
</evidence>
<feature type="transmembrane region" description="Helical" evidence="8">
    <location>
        <begin position="196"/>
        <end position="219"/>
    </location>
</feature>
<feature type="transmembrane region" description="Helical" evidence="8">
    <location>
        <begin position="262"/>
        <end position="284"/>
    </location>
</feature>
<organism evidence="10 11">
    <name type="scientific">Roseomonas acroporae</name>
    <dbReference type="NCBI Taxonomy" id="2937791"/>
    <lineage>
        <taxon>Bacteria</taxon>
        <taxon>Pseudomonadati</taxon>
        <taxon>Pseudomonadota</taxon>
        <taxon>Alphaproteobacteria</taxon>
        <taxon>Acetobacterales</taxon>
        <taxon>Roseomonadaceae</taxon>
        <taxon>Roseomonas</taxon>
    </lineage>
</organism>
<dbReference type="PANTHER" id="PTHR42682">
    <property type="entry name" value="HYDROGENASE-4 COMPONENT F"/>
    <property type="match status" value="1"/>
</dbReference>
<dbReference type="GO" id="GO:0005886">
    <property type="term" value="C:plasma membrane"/>
    <property type="evidence" value="ECO:0007669"/>
    <property type="project" value="UniProtKB-SubCell"/>
</dbReference>
<reference evidence="10" key="1">
    <citation type="submission" date="2022-04" db="EMBL/GenBank/DDBJ databases">
        <title>Roseomonas acroporae sp. nov., isolated from coral Acropora digitifera.</title>
        <authorList>
            <person name="Sun H."/>
        </authorList>
    </citation>
    <scope>NUCLEOTIDE SEQUENCE</scope>
    <source>
        <strain evidence="10">NAR14</strain>
    </source>
</reference>
<sequence length="570" mass="57831">MSGALLVPMLLVPLGMALACLAAPRARPLGWLVLAPLPALAAALLAADAPPLLFGPAAARIQLALDRPGALLLGGAALLWSAAGAYAAAYLRGKPHHRAFAAWWLLTLFGNLGVFVAGDLISFYVAFSFASLAAYGLVMHDRTPQAWRAGNIYLALAVLGEVALLAGFVLLAAITPGKSLAIADLIAALPDYPRRGLVIGLLVAGFGLKAGLVPLHVWLPVAHPAAPMPASAVLSGAIVKAGIIGLLRFLPLDTAAAGWGDSWGTALLALGLLTAFYGVALGVTQRNPKTVLAYSTVSQMGVLTAVIGAGMAAEVPGTAPETAYVAAYYGLHHLLAKGALFLSVGIAMAMAGRRGWPGLLSVGLPVALVALGMAGLPMTGGALAKLAAKPVLGDGVAKLLASLSAAGTTLLMLHFLALLAGLARGGATGRGVPAQGSPAPGMPGTGMPGTGIPAGMVLPWLLMLLAALLLPWPLFPGDPTLALTPAALWEAAWPPLLGLLLYFGLRRVRDRLPAVPEGDVVVFGVRAWDRAACLAGPLARVEAVLRDWTAAGIALLLVALALIGTMLIGG</sequence>
<dbReference type="InterPro" id="IPR052175">
    <property type="entry name" value="ComplexI-like_HydComp"/>
</dbReference>
<comment type="subcellular location">
    <subcellularLocation>
        <location evidence="1">Cell membrane</location>
        <topology evidence="1">Multi-pass membrane protein</topology>
    </subcellularLocation>
    <subcellularLocation>
        <location evidence="7">Membrane</location>
        <topology evidence="7">Multi-pass membrane protein</topology>
    </subcellularLocation>
</comment>
<keyword evidence="5" id="KW-0560">Oxidoreductase</keyword>